<evidence type="ECO:0000313" key="1">
    <source>
        <dbReference type="EMBL" id="EWC77227.1"/>
    </source>
</evidence>
<evidence type="ECO:0000313" key="2">
    <source>
        <dbReference type="Proteomes" id="UP000030697"/>
    </source>
</evidence>
<proteinExistence type="predicted"/>
<dbReference type="Proteomes" id="UP000030697">
    <property type="component" value="Unassembled WGS sequence"/>
</dbReference>
<reference evidence="1 2" key="1">
    <citation type="submission" date="2013-02" db="EMBL/GenBank/DDBJ databases">
        <title>The Genome Sequence of Plasmodium falciparum UGT5.1.</title>
        <authorList>
            <consortium name="The Broad Institute Genome Sequencing Platform"/>
            <consortium name="The Broad Institute Genome Sequencing Center for Infectious Disease"/>
            <person name="Neafsey D."/>
            <person name="Cheeseman I."/>
            <person name="Volkman S."/>
            <person name="Adams J."/>
            <person name="Walker B."/>
            <person name="Young S.K."/>
            <person name="Zeng Q."/>
            <person name="Gargeya S."/>
            <person name="Fitzgerald M."/>
            <person name="Haas B."/>
            <person name="Abouelleil A."/>
            <person name="Alvarado L."/>
            <person name="Arachchi H.M."/>
            <person name="Berlin A.M."/>
            <person name="Chapman S.B."/>
            <person name="Dewar J."/>
            <person name="Goldberg J."/>
            <person name="Griggs A."/>
            <person name="Gujja S."/>
            <person name="Hansen M."/>
            <person name="Howarth C."/>
            <person name="Imamovic A."/>
            <person name="Larimer J."/>
            <person name="McCowan C."/>
            <person name="Murphy C."/>
            <person name="Neiman D."/>
            <person name="Pearson M."/>
            <person name="Priest M."/>
            <person name="Roberts A."/>
            <person name="Saif S."/>
            <person name="Shea T."/>
            <person name="Sisk P."/>
            <person name="Sykes S."/>
            <person name="Wortman J."/>
            <person name="Nusbaum C."/>
            <person name="Birren B."/>
        </authorList>
    </citation>
    <scope>NUCLEOTIDE SEQUENCE [LARGE SCALE GENOMIC DNA]</scope>
    <source>
        <strain evidence="1 2">UGT5.1</strain>
    </source>
</reference>
<accession>W7JE47</accession>
<organism evidence="1 2">
    <name type="scientific">Plasmodium falciparum UGT5.1</name>
    <dbReference type="NCBI Taxonomy" id="1237627"/>
    <lineage>
        <taxon>Eukaryota</taxon>
        <taxon>Sar</taxon>
        <taxon>Alveolata</taxon>
        <taxon>Apicomplexa</taxon>
        <taxon>Aconoidasida</taxon>
        <taxon>Haemosporida</taxon>
        <taxon>Plasmodiidae</taxon>
        <taxon>Plasmodium</taxon>
        <taxon>Plasmodium (Laverania)</taxon>
    </lineage>
</organism>
<protein>
    <submittedName>
        <fullName evidence="1">Uncharacterized protein</fullName>
    </submittedName>
</protein>
<name>W7JE47_PLAFA</name>
<dbReference type="AlphaFoldDB" id="W7JE47"/>
<gene>
    <name evidence="1" type="ORF">C923_02092</name>
</gene>
<dbReference type="EMBL" id="KE124516">
    <property type="protein sequence ID" value="EWC77227.1"/>
    <property type="molecule type" value="Genomic_DNA"/>
</dbReference>
<sequence length="206" mass="24949">MSTKENDKVIENFCVYDHSNKCFSYLKIKKREIKKEKYQNEYERLVNRKCMYNYEWIKNLSYEKCIDYITKNSFKNLKEEKYVNKYARKCKKNISSLCSTKQNEECCFLNNTKFLKEAKNIKNALHCINRNKGKYKPQLFVDNIFKMKKRYENIEYKHEHMIREHKLNDHDGYEKGLVELSNKKKMVITDGDNNVNNVNNVNNDNK</sequence>